<feature type="transmembrane region" description="Helical" evidence="1">
    <location>
        <begin position="161"/>
        <end position="182"/>
    </location>
</feature>
<feature type="domain" description="EamA" evidence="2">
    <location>
        <begin position="164"/>
        <end position="299"/>
    </location>
</feature>
<dbReference type="Proteomes" id="UP001242480">
    <property type="component" value="Unassembled WGS sequence"/>
</dbReference>
<evidence type="ECO:0000259" key="2">
    <source>
        <dbReference type="Pfam" id="PF00892"/>
    </source>
</evidence>
<dbReference type="InterPro" id="IPR037185">
    <property type="entry name" value="EmrE-like"/>
</dbReference>
<feature type="transmembrane region" description="Helical" evidence="1">
    <location>
        <begin position="258"/>
        <end position="278"/>
    </location>
</feature>
<keyword evidence="1" id="KW-0812">Transmembrane</keyword>
<accession>A0ABU0JPQ1</accession>
<organism evidence="3 4">
    <name type="scientific">Labrys wisconsinensis</name>
    <dbReference type="NCBI Taxonomy" id="425677"/>
    <lineage>
        <taxon>Bacteria</taxon>
        <taxon>Pseudomonadati</taxon>
        <taxon>Pseudomonadota</taxon>
        <taxon>Alphaproteobacteria</taxon>
        <taxon>Hyphomicrobiales</taxon>
        <taxon>Xanthobacteraceae</taxon>
        <taxon>Labrys</taxon>
    </lineage>
</organism>
<name>A0ABU0JPQ1_9HYPH</name>
<feature type="transmembrane region" description="Helical" evidence="1">
    <location>
        <begin position="229"/>
        <end position="251"/>
    </location>
</feature>
<dbReference type="RefSeq" id="WP_307285905.1">
    <property type="nucleotide sequence ID" value="NZ_JAUSVX010000030.1"/>
</dbReference>
<protein>
    <submittedName>
        <fullName evidence="3">Drug/metabolite transporter (DMT)-like permease</fullName>
    </submittedName>
</protein>
<feature type="transmembrane region" description="Helical" evidence="1">
    <location>
        <begin position="16"/>
        <end position="35"/>
    </location>
</feature>
<feature type="domain" description="EamA" evidence="2">
    <location>
        <begin position="20"/>
        <end position="148"/>
    </location>
</feature>
<keyword evidence="4" id="KW-1185">Reference proteome</keyword>
<feature type="transmembrane region" description="Helical" evidence="1">
    <location>
        <begin position="194"/>
        <end position="217"/>
    </location>
</feature>
<keyword evidence="1" id="KW-0472">Membrane</keyword>
<proteinExistence type="predicted"/>
<dbReference type="SUPFAM" id="SSF103481">
    <property type="entry name" value="Multidrug resistance efflux transporter EmrE"/>
    <property type="match status" value="2"/>
</dbReference>
<evidence type="ECO:0000313" key="4">
    <source>
        <dbReference type="Proteomes" id="UP001242480"/>
    </source>
</evidence>
<gene>
    <name evidence="3" type="ORF">QO011_008169</name>
</gene>
<dbReference type="EMBL" id="JAUSVX010000030">
    <property type="protein sequence ID" value="MDQ0475127.1"/>
    <property type="molecule type" value="Genomic_DNA"/>
</dbReference>
<feature type="transmembrane region" description="Helical" evidence="1">
    <location>
        <begin position="83"/>
        <end position="103"/>
    </location>
</feature>
<keyword evidence="1" id="KW-1133">Transmembrane helix</keyword>
<evidence type="ECO:0000313" key="3">
    <source>
        <dbReference type="EMBL" id="MDQ0475127.1"/>
    </source>
</evidence>
<feature type="transmembrane region" description="Helical" evidence="1">
    <location>
        <begin position="41"/>
        <end position="62"/>
    </location>
</feature>
<feature type="transmembrane region" description="Helical" evidence="1">
    <location>
        <begin position="109"/>
        <end position="128"/>
    </location>
</feature>
<evidence type="ECO:0000256" key="1">
    <source>
        <dbReference type="SAM" id="Phobius"/>
    </source>
</evidence>
<comment type="caution">
    <text evidence="3">The sequence shown here is derived from an EMBL/GenBank/DDBJ whole genome shotgun (WGS) entry which is preliminary data.</text>
</comment>
<reference evidence="3 4" key="1">
    <citation type="submission" date="2023-07" db="EMBL/GenBank/DDBJ databases">
        <title>Genomic Encyclopedia of Type Strains, Phase IV (KMG-IV): sequencing the most valuable type-strain genomes for metagenomic binning, comparative biology and taxonomic classification.</title>
        <authorList>
            <person name="Goeker M."/>
        </authorList>
    </citation>
    <scope>NUCLEOTIDE SEQUENCE [LARGE SCALE GENOMIC DNA]</scope>
    <source>
        <strain evidence="3 4">DSM 19619</strain>
    </source>
</reference>
<sequence length="303" mass="31234">MATALDDGAPARGAPWPAFAALIGGALAMGASPIFVRLADVGPFASAFFRVLLALPVLYAWMRIEDAHASGPADAGPRFSAPVVAAGLFFAGDLFFWHLSILHTSVANATFFATTAPVWVVIFGWLAYRRQVDAAALAGLALCLLGGLALVWQSFAFAPEHLVGDGLAAGTGMFFGAYFLAVEQARKRHRAARATFHMSLVMAAVLAAVAIGAALALGQPLLPASLQGWAVLIALAWVSHVGGQGLLTVALGSLPAMFSSLVIFLEGLAAAGLGWLVLAEAVTPLQAAGGLIILAGIWIARPK</sequence>
<dbReference type="PANTHER" id="PTHR22911">
    <property type="entry name" value="ACYL-MALONYL CONDENSING ENZYME-RELATED"/>
    <property type="match status" value="1"/>
</dbReference>
<feature type="transmembrane region" description="Helical" evidence="1">
    <location>
        <begin position="135"/>
        <end position="155"/>
    </location>
</feature>
<feature type="transmembrane region" description="Helical" evidence="1">
    <location>
        <begin position="284"/>
        <end position="300"/>
    </location>
</feature>
<dbReference type="Pfam" id="PF00892">
    <property type="entry name" value="EamA"/>
    <property type="match status" value="2"/>
</dbReference>
<dbReference type="InterPro" id="IPR000620">
    <property type="entry name" value="EamA_dom"/>
</dbReference>